<feature type="domain" description="CCHC-type" evidence="4">
    <location>
        <begin position="97"/>
        <end position="113"/>
    </location>
</feature>
<dbReference type="SUPFAM" id="SSF56672">
    <property type="entry name" value="DNA/RNA polymerases"/>
    <property type="match status" value="1"/>
</dbReference>
<dbReference type="SUPFAM" id="SSF53098">
    <property type="entry name" value="Ribonuclease H-like"/>
    <property type="match status" value="1"/>
</dbReference>
<feature type="compositionally biased region" description="Basic residues" evidence="3">
    <location>
        <begin position="563"/>
        <end position="575"/>
    </location>
</feature>
<gene>
    <name evidence="5" type="ORF">Pfra01_002570300</name>
</gene>
<dbReference type="InterPro" id="IPR036397">
    <property type="entry name" value="RNaseH_sf"/>
</dbReference>
<accession>A0A9W6YCM6</accession>
<feature type="region of interest" description="Disordered" evidence="3">
    <location>
        <begin position="320"/>
        <end position="342"/>
    </location>
</feature>
<evidence type="ECO:0000256" key="1">
    <source>
        <dbReference type="ARBA" id="ARBA00022750"/>
    </source>
</evidence>
<evidence type="ECO:0000256" key="3">
    <source>
        <dbReference type="SAM" id="MobiDB-lite"/>
    </source>
</evidence>
<evidence type="ECO:0000313" key="5">
    <source>
        <dbReference type="EMBL" id="GMF59484.1"/>
    </source>
</evidence>
<keyword evidence="6" id="KW-1185">Reference proteome</keyword>
<name>A0A9W6YCM6_9STRA</name>
<dbReference type="InterPro" id="IPR043502">
    <property type="entry name" value="DNA/RNA_pol_sf"/>
</dbReference>
<dbReference type="SMART" id="SM00343">
    <property type="entry name" value="ZnF_C2HC"/>
    <property type="match status" value="1"/>
</dbReference>
<evidence type="ECO:0000313" key="6">
    <source>
        <dbReference type="Proteomes" id="UP001165121"/>
    </source>
</evidence>
<feature type="compositionally biased region" description="Basic and acidic residues" evidence="3">
    <location>
        <begin position="547"/>
        <end position="556"/>
    </location>
</feature>
<dbReference type="CDD" id="cd09272">
    <property type="entry name" value="RNase_HI_RT_Ty1"/>
    <property type="match status" value="1"/>
</dbReference>
<feature type="region of interest" description="Disordered" evidence="3">
    <location>
        <begin position="547"/>
        <end position="592"/>
    </location>
</feature>
<feature type="compositionally biased region" description="Polar residues" evidence="3">
    <location>
        <begin position="579"/>
        <end position="592"/>
    </location>
</feature>
<feature type="compositionally biased region" description="Basic and acidic residues" evidence="3">
    <location>
        <begin position="332"/>
        <end position="342"/>
    </location>
</feature>
<dbReference type="EMBL" id="BSXT01005046">
    <property type="protein sequence ID" value="GMF59484.1"/>
    <property type="molecule type" value="Genomic_DNA"/>
</dbReference>
<protein>
    <submittedName>
        <fullName evidence="5">Unnamed protein product</fullName>
    </submittedName>
</protein>
<dbReference type="AlphaFoldDB" id="A0A9W6YCM6"/>
<feature type="region of interest" description="Disordered" evidence="3">
    <location>
        <begin position="1"/>
        <end position="27"/>
    </location>
</feature>
<dbReference type="GO" id="GO:0004190">
    <property type="term" value="F:aspartic-type endopeptidase activity"/>
    <property type="evidence" value="ECO:0007669"/>
    <property type="project" value="UniProtKB-KW"/>
</dbReference>
<feature type="compositionally biased region" description="Polar residues" evidence="3">
    <location>
        <begin position="1"/>
        <end position="10"/>
    </location>
</feature>
<keyword evidence="2" id="KW-0862">Zinc</keyword>
<keyword evidence="1" id="KW-0064">Aspartyl protease</keyword>
<keyword evidence="2" id="KW-0479">Metal-binding</keyword>
<sequence>MRPTNHQDSPAAQGLAAPSGQVISVEDDAASVHGAEYANQPPKHGSPEAWELAAFASTFEPETNNYSHKSFHESGVGRGVTGGNMVANAISHTDDKKCWGCNKPGHLKKNCPDRGGSDRAMFSLAIGQIGDDAWVLDSGASRHLVRDASILLDAVDCHDDCKIADGQSIAVTKKGPVLLRAVVDGHEHDVMVSDVYDAAELAQKLLSYCKLEEKDLVLVYENNRRYLQGSSDGAHAFEVNKLNDVLVVKTAASSTRAGRSSVVYAVLHGSEADQQSAIKCTLMELHARLGHLRYNTVESMADAHGSGIELTDRTRVNGLASAQGKQSKNVQSKKDSGKHSPIDRIRGVICSDLKGPMSPADREGNRCTVNFIDHNTNYCRIFVARKKGQAAKMFEQFLVYFERRFNCKVHVLRTDGGGEYRNVDLFCQSNGIVRQVSEAKNQASNVPPLEMLTGEKPQLADIVVFGSPCTAFRDPGKAAWKSRAEVGAIVGKNDETKGYKVYLPRDRVVIVTQHVQNIDTLHVADNTQVQPQLRREDPEFDRAPLEQEKTAQRKEQQGAIQPNKKKTRRGKRAGKKTTNLKNGQVTAETASSVAVTRADSAVTVPTARPGPSRMQTRNMGKKHVPVAMISTTPDPRDYKEAMRSALSRNWREAVVNEIKALEENGTWELVVKVPDAKLLHSKWVFKTKQHTDGTLERLKVRLVACGNEQEYGVDYTDTFSAALEMMSIKLLLALLRKLRVPAKHGDIPNAYVKADKERNMEILLHVPQGMEIDASTLGDLEVTNTSQVALRLHKSMYGLKQAGRLWARHLRDILLRLGFEQCYTDSCIYRKGSGADLTLVGVYVDDFLVTGSTEENVDKFFSDMAVLDVKNLSTVSKFLGMAITYDEKHGYLIEQHQAIHDFLLRFGLAEANSVRVPISDDQDVDVGDLLLGKGEGTAACPTVALFPSLVGTLLWIARCTRPDIAFAVHRVTRRTHAPREGDWRRAKRIARYLKGTIDLKFCMEGETSAAQEGVRLEGYSDADYAADRTDRKSVSGGMLRMDGMLLGLCELLGELGVPVQEPMTLHVDNQAAIKQIVGEDSSGKAKPIDVRHKFLKDFVKKGVITVEYCESRMMRVDLLTKAFPAPRRDELRGLASLK</sequence>
<dbReference type="InterPro" id="IPR012337">
    <property type="entry name" value="RNaseH-like_sf"/>
</dbReference>
<reference evidence="5" key="1">
    <citation type="submission" date="2023-04" db="EMBL/GenBank/DDBJ databases">
        <title>Phytophthora fragariaefolia NBRC 109709.</title>
        <authorList>
            <person name="Ichikawa N."/>
            <person name="Sato H."/>
            <person name="Tonouchi N."/>
        </authorList>
    </citation>
    <scope>NUCLEOTIDE SEQUENCE</scope>
    <source>
        <strain evidence="5">NBRC 109709</strain>
    </source>
</reference>
<dbReference type="PROSITE" id="PS50158">
    <property type="entry name" value="ZF_CCHC"/>
    <property type="match status" value="1"/>
</dbReference>
<evidence type="ECO:0000259" key="4">
    <source>
        <dbReference type="PROSITE" id="PS50158"/>
    </source>
</evidence>
<dbReference type="Gene3D" id="4.10.60.10">
    <property type="entry name" value="Zinc finger, CCHC-type"/>
    <property type="match status" value="1"/>
</dbReference>
<keyword evidence="1" id="KW-0378">Hydrolase</keyword>
<dbReference type="PANTHER" id="PTHR11439">
    <property type="entry name" value="GAG-POL-RELATED RETROTRANSPOSON"/>
    <property type="match status" value="1"/>
</dbReference>
<dbReference type="GO" id="GO:0003676">
    <property type="term" value="F:nucleic acid binding"/>
    <property type="evidence" value="ECO:0007669"/>
    <property type="project" value="InterPro"/>
</dbReference>
<keyword evidence="2" id="KW-0863">Zinc-finger</keyword>
<dbReference type="Pfam" id="PF07727">
    <property type="entry name" value="RVT_2"/>
    <property type="match status" value="1"/>
</dbReference>
<dbReference type="InterPro" id="IPR001878">
    <property type="entry name" value="Znf_CCHC"/>
</dbReference>
<dbReference type="GO" id="GO:0008270">
    <property type="term" value="F:zinc ion binding"/>
    <property type="evidence" value="ECO:0007669"/>
    <property type="project" value="UniProtKB-KW"/>
</dbReference>
<dbReference type="InterPro" id="IPR013103">
    <property type="entry name" value="RVT_2"/>
</dbReference>
<dbReference type="Proteomes" id="UP001165121">
    <property type="component" value="Unassembled WGS sequence"/>
</dbReference>
<dbReference type="InterPro" id="IPR057670">
    <property type="entry name" value="SH3_retrovirus"/>
</dbReference>
<proteinExistence type="predicted"/>
<dbReference type="Gene3D" id="3.30.420.10">
    <property type="entry name" value="Ribonuclease H-like superfamily/Ribonuclease H"/>
    <property type="match status" value="1"/>
</dbReference>
<dbReference type="Pfam" id="PF25597">
    <property type="entry name" value="SH3_retrovirus"/>
    <property type="match status" value="1"/>
</dbReference>
<organism evidence="5 6">
    <name type="scientific">Phytophthora fragariaefolia</name>
    <dbReference type="NCBI Taxonomy" id="1490495"/>
    <lineage>
        <taxon>Eukaryota</taxon>
        <taxon>Sar</taxon>
        <taxon>Stramenopiles</taxon>
        <taxon>Oomycota</taxon>
        <taxon>Peronosporomycetes</taxon>
        <taxon>Peronosporales</taxon>
        <taxon>Peronosporaceae</taxon>
        <taxon>Phytophthora</taxon>
    </lineage>
</organism>
<dbReference type="SUPFAM" id="SSF57756">
    <property type="entry name" value="Retrovirus zinc finger-like domains"/>
    <property type="match status" value="1"/>
</dbReference>
<evidence type="ECO:0000256" key="2">
    <source>
        <dbReference type="PROSITE-ProRule" id="PRU00047"/>
    </source>
</evidence>
<dbReference type="InterPro" id="IPR036875">
    <property type="entry name" value="Znf_CCHC_sf"/>
</dbReference>
<comment type="caution">
    <text evidence="5">The sequence shown here is derived from an EMBL/GenBank/DDBJ whole genome shotgun (WGS) entry which is preliminary data.</text>
</comment>
<dbReference type="InterPro" id="IPR054722">
    <property type="entry name" value="PolX-like_BBD"/>
</dbReference>
<dbReference type="OrthoDB" id="4075035at2759"/>
<dbReference type="Pfam" id="PF22936">
    <property type="entry name" value="Pol_BBD"/>
    <property type="match status" value="1"/>
</dbReference>
<keyword evidence="1" id="KW-0645">Protease</keyword>
<dbReference type="PANTHER" id="PTHR11439:SF440">
    <property type="entry name" value="INTEGRASE CATALYTIC DOMAIN-CONTAINING PROTEIN"/>
    <property type="match status" value="1"/>
</dbReference>